<dbReference type="EMBL" id="CZPT02001460">
    <property type="protein sequence ID" value="SCU70494.1"/>
    <property type="molecule type" value="Genomic_DNA"/>
</dbReference>
<accession>A0A1G4IEI5</accession>
<keyword evidence="5" id="KW-0378">Hydrolase</keyword>
<name>A0A1G4IEI5_TRYEQ</name>
<keyword evidence="14" id="KW-1185">Reference proteome</keyword>
<dbReference type="CDD" id="cd09123">
    <property type="entry name" value="PLDc_Tdp1_2"/>
    <property type="match status" value="1"/>
</dbReference>
<comment type="subcellular location">
    <subcellularLocation>
        <location evidence="1">Nucleus</location>
    </subcellularLocation>
</comment>
<feature type="binding site" evidence="10">
    <location>
        <position position="360"/>
    </location>
    <ligand>
        <name>substrate</name>
    </ligand>
</feature>
<organism evidence="13 14">
    <name type="scientific">Trypanosoma equiperdum</name>
    <dbReference type="NCBI Taxonomy" id="5694"/>
    <lineage>
        <taxon>Eukaryota</taxon>
        <taxon>Discoba</taxon>
        <taxon>Euglenozoa</taxon>
        <taxon>Kinetoplastea</taxon>
        <taxon>Metakinetoplastina</taxon>
        <taxon>Trypanosomatida</taxon>
        <taxon>Trypanosomatidae</taxon>
        <taxon>Trypanosoma</taxon>
    </lineage>
</organism>
<evidence type="ECO:0000256" key="12">
    <source>
        <dbReference type="SAM" id="MobiDB-lite"/>
    </source>
</evidence>
<feature type="active site" description="Nucleophile" evidence="9">
    <location>
        <position position="113"/>
    </location>
</feature>
<dbReference type="Proteomes" id="UP000195570">
    <property type="component" value="Unassembled WGS sequence"/>
</dbReference>
<proteinExistence type="inferred from homology"/>
<evidence type="ECO:0000256" key="10">
    <source>
        <dbReference type="PIRSR" id="PIRSR610347-2"/>
    </source>
</evidence>
<dbReference type="Gene3D" id="3.30.870.10">
    <property type="entry name" value="Endonuclease Chain A"/>
    <property type="match status" value="2"/>
</dbReference>
<evidence type="ECO:0000256" key="6">
    <source>
        <dbReference type="ARBA" id="ARBA00022839"/>
    </source>
</evidence>
<evidence type="ECO:0000313" key="14">
    <source>
        <dbReference type="Proteomes" id="UP000195570"/>
    </source>
</evidence>
<feature type="active site" description="Proton donor/acceptor" evidence="9">
    <location>
        <position position="358"/>
    </location>
</feature>
<feature type="binding site" evidence="10">
    <location>
        <position position="115"/>
    </location>
    <ligand>
        <name>substrate</name>
    </ligand>
</feature>
<dbReference type="GO" id="GO:0003697">
    <property type="term" value="F:single-stranded DNA binding"/>
    <property type="evidence" value="ECO:0007669"/>
    <property type="project" value="TreeGrafter"/>
</dbReference>
<keyword evidence="3" id="KW-0540">Nuclease</keyword>
<evidence type="ECO:0000256" key="7">
    <source>
        <dbReference type="ARBA" id="ARBA00023204"/>
    </source>
</evidence>
<dbReference type="PANTHER" id="PTHR12415:SF0">
    <property type="entry name" value="TYROSYL-DNA PHOSPHODIESTERASE 1"/>
    <property type="match status" value="1"/>
</dbReference>
<evidence type="ECO:0000256" key="2">
    <source>
        <dbReference type="ARBA" id="ARBA00010205"/>
    </source>
</evidence>
<evidence type="ECO:0000256" key="8">
    <source>
        <dbReference type="ARBA" id="ARBA00023242"/>
    </source>
</evidence>
<dbReference type="GO" id="GO:0005634">
    <property type="term" value="C:nucleus"/>
    <property type="evidence" value="ECO:0007669"/>
    <property type="project" value="UniProtKB-SubCell"/>
</dbReference>
<evidence type="ECO:0000256" key="11">
    <source>
        <dbReference type="PIRSR" id="PIRSR610347-3"/>
    </source>
</evidence>
<dbReference type="PANTHER" id="PTHR12415">
    <property type="entry name" value="TYROSYL-DNA PHOSPHODIESTERASE 1"/>
    <property type="match status" value="1"/>
</dbReference>
<keyword evidence="8" id="KW-0539">Nucleus</keyword>
<dbReference type="GO" id="GO:0006281">
    <property type="term" value="P:DNA repair"/>
    <property type="evidence" value="ECO:0007669"/>
    <property type="project" value="UniProtKB-KW"/>
</dbReference>
<dbReference type="InterPro" id="IPR010347">
    <property type="entry name" value="Tdp1"/>
</dbReference>
<keyword evidence="6" id="KW-0269">Exonuclease</keyword>
<dbReference type="GO" id="GO:0003690">
    <property type="term" value="F:double-stranded DNA binding"/>
    <property type="evidence" value="ECO:0007669"/>
    <property type="project" value="TreeGrafter"/>
</dbReference>
<dbReference type="GO" id="GO:0017005">
    <property type="term" value="F:3'-tyrosyl-DNA phosphodiesterase activity"/>
    <property type="evidence" value="ECO:0007669"/>
    <property type="project" value="TreeGrafter"/>
</dbReference>
<protein>
    <submittedName>
        <fullName evidence="13">Tyrosyl-DNA Phosphodiesterase (Tdp1), putative</fullName>
    </submittedName>
</protein>
<evidence type="ECO:0000256" key="3">
    <source>
        <dbReference type="ARBA" id="ARBA00022722"/>
    </source>
</evidence>
<evidence type="ECO:0000313" key="13">
    <source>
        <dbReference type="EMBL" id="SCU70494.1"/>
    </source>
</evidence>
<keyword evidence="7" id="KW-0234">DNA repair</keyword>
<dbReference type="GeneID" id="92376008"/>
<keyword evidence="4" id="KW-0227">DNA damage</keyword>
<dbReference type="CDD" id="cd09122">
    <property type="entry name" value="PLDc_Tdp1_1"/>
    <property type="match status" value="1"/>
</dbReference>
<comment type="similarity">
    <text evidence="2">Belongs to the tyrosyl-DNA phosphodiesterase family.</text>
</comment>
<dbReference type="VEuPathDB" id="TriTrypDB:TEOVI_000206800"/>
<feature type="region of interest" description="Disordered" evidence="12">
    <location>
        <begin position="523"/>
        <end position="553"/>
    </location>
</feature>
<reference evidence="13" key="1">
    <citation type="submission" date="2016-09" db="EMBL/GenBank/DDBJ databases">
        <authorList>
            <person name="Hebert L."/>
            <person name="Moumen B."/>
        </authorList>
    </citation>
    <scope>NUCLEOTIDE SEQUENCE [LARGE SCALE GENOMIC DNA]</scope>
    <source>
        <strain evidence="13">OVI</strain>
    </source>
</reference>
<gene>
    <name evidence="13" type="ORF">TEOVI_000206800</name>
</gene>
<dbReference type="Pfam" id="PF06087">
    <property type="entry name" value="Tyr-DNA_phospho"/>
    <property type="match status" value="1"/>
</dbReference>
<feature type="compositionally biased region" description="Basic and acidic residues" evidence="12">
    <location>
        <begin position="523"/>
        <end position="533"/>
    </location>
</feature>
<dbReference type="SUPFAM" id="SSF56024">
    <property type="entry name" value="Phospholipase D/nuclease"/>
    <property type="match status" value="2"/>
</dbReference>
<evidence type="ECO:0000256" key="1">
    <source>
        <dbReference type="ARBA" id="ARBA00004123"/>
    </source>
</evidence>
<dbReference type="GO" id="GO:0004527">
    <property type="term" value="F:exonuclease activity"/>
    <property type="evidence" value="ECO:0007669"/>
    <property type="project" value="UniProtKB-KW"/>
</dbReference>
<evidence type="ECO:0000256" key="4">
    <source>
        <dbReference type="ARBA" id="ARBA00022763"/>
    </source>
</evidence>
<evidence type="ECO:0000256" key="9">
    <source>
        <dbReference type="PIRSR" id="PIRSR610347-1"/>
    </source>
</evidence>
<comment type="caution">
    <text evidence="13">The sequence shown here is derived from an EMBL/GenBank/DDBJ whole genome shotgun (WGS) entry which is preliminary data.</text>
</comment>
<dbReference type="AlphaFoldDB" id="A0A1G4IEI5"/>
<sequence>MEETKLCPFWVSRVSGLATESPSALTLSDLLHCNIEDPSEVWTHVVLANYLIDLEWVFDMATCLQLSNCHVMIVSGEEGLAERYAASPLAGLLGKERVEIIKPKLPLPFGVHHGKLILCVNSKGVRISVLTANFIESDWGKKTQGIYVQDFPRLVTSSASSNSMGSLQALRRCRGTRFKEEIKRYLSCIGAISSTTGTNCIPLSLLDEVDYSGACVELVSSVPGCHRNSDAYRFGMGRLQEVLRAMQISSPSGENSPTLVWQFSSQGTLTSNFLRSLERVMTISTDNTPLPDTKSPTVRIIYPTEAEVKGSFEGWHGGLSLPVRLRCCHPYVNERLYRWGQRPYAEGADRGRNRAMPHIKTYMRLTENGDGLKWFMLTSANLSRAAWGEWQKGGTQILIRSYELGVVYGTDSFINPADGGLFSATPSKPIPVPSSIGGDGLVRVKIKTLPSESDRDEPTLFLPYNPLNPQPYVSTLQMQQREHRHTGHSCVSQLSSLDVPWLVDLPHRGKDCLGKEFRDVLEGSNRRGEEPDPLRSGGCCVGALGEKRTNRDA</sequence>
<feature type="site" description="Interaction with DNA" evidence="11">
    <location>
        <position position="383"/>
    </location>
</feature>
<dbReference type="RefSeq" id="XP_067081297.1">
    <property type="nucleotide sequence ID" value="XM_067225196.1"/>
</dbReference>
<evidence type="ECO:0000256" key="5">
    <source>
        <dbReference type="ARBA" id="ARBA00022801"/>
    </source>
</evidence>